<dbReference type="EMBL" id="CAFBLW010000007">
    <property type="protein sequence ID" value="CAB4869076.1"/>
    <property type="molecule type" value="Genomic_DNA"/>
</dbReference>
<protein>
    <submittedName>
        <fullName evidence="2">Unannotated protein</fullName>
    </submittedName>
</protein>
<reference evidence="2" key="1">
    <citation type="submission" date="2020-05" db="EMBL/GenBank/DDBJ databases">
        <authorList>
            <person name="Chiriac C."/>
            <person name="Salcher M."/>
            <person name="Ghai R."/>
            <person name="Kavagutti S V."/>
        </authorList>
    </citation>
    <scope>NUCLEOTIDE SEQUENCE</scope>
</reference>
<accession>A0A6J7DEV5</accession>
<gene>
    <name evidence="2" type="ORF">UFOPK3461_00216</name>
</gene>
<evidence type="ECO:0000313" key="2">
    <source>
        <dbReference type="EMBL" id="CAB4869076.1"/>
    </source>
</evidence>
<feature type="transmembrane region" description="Helical" evidence="1">
    <location>
        <begin position="45"/>
        <end position="63"/>
    </location>
</feature>
<feature type="transmembrane region" description="Helical" evidence="1">
    <location>
        <begin position="17"/>
        <end position="39"/>
    </location>
</feature>
<feature type="transmembrane region" description="Helical" evidence="1">
    <location>
        <begin position="99"/>
        <end position="121"/>
    </location>
</feature>
<keyword evidence="1" id="KW-0812">Transmembrane</keyword>
<proteinExistence type="predicted"/>
<dbReference type="AlphaFoldDB" id="A0A6J7DEV5"/>
<keyword evidence="1" id="KW-1133">Transmembrane helix</keyword>
<sequence length="123" mass="12944">MTTDNANQSRKRTIAAALLYAEGAVVLALAAWLLVLAFTHADREILPLLGVLLFAIAGGMGLIACGRGFARGKNFGRAPAVLANLIALGVAYYQIDGQFYVGAVPIILLAVPTLYFALTIIPD</sequence>
<name>A0A6J7DEV5_9ZZZZ</name>
<feature type="transmembrane region" description="Helical" evidence="1">
    <location>
        <begin position="75"/>
        <end position="93"/>
    </location>
</feature>
<evidence type="ECO:0000256" key="1">
    <source>
        <dbReference type="SAM" id="Phobius"/>
    </source>
</evidence>
<organism evidence="2">
    <name type="scientific">freshwater metagenome</name>
    <dbReference type="NCBI Taxonomy" id="449393"/>
    <lineage>
        <taxon>unclassified sequences</taxon>
        <taxon>metagenomes</taxon>
        <taxon>ecological metagenomes</taxon>
    </lineage>
</organism>
<keyword evidence="1" id="KW-0472">Membrane</keyword>